<proteinExistence type="predicted"/>
<sequence>MLLIVAILIISFGSQAINGQTGSCHMRELDLCTATLLVFTQNTQGLQGTEAEIDRQCGYIREAQSCRQNYTRRCVTSLQRELVDFVIEGGKSLADEFCTPGTEIRAEYKRHARCLSEARSQSKQCIKDLQRSLEELTQTSWDNRVAMACCGYNRFQECVTVSILNRCGQAALDLSRKIVRLSSSRLPEMLCQSYPYTSAKCGEILPPEGLEPLGARSNSVLSRIFSSYTGV</sequence>
<dbReference type="KEGG" id="tut:107359669"/>
<organism evidence="2 3">
    <name type="scientific">Tetranychus urticae</name>
    <name type="common">Two-spotted spider mite</name>
    <dbReference type="NCBI Taxonomy" id="32264"/>
    <lineage>
        <taxon>Eukaryota</taxon>
        <taxon>Metazoa</taxon>
        <taxon>Ecdysozoa</taxon>
        <taxon>Arthropoda</taxon>
        <taxon>Chelicerata</taxon>
        <taxon>Arachnida</taxon>
        <taxon>Acari</taxon>
        <taxon>Acariformes</taxon>
        <taxon>Trombidiformes</taxon>
        <taxon>Prostigmata</taxon>
        <taxon>Eleutherengona</taxon>
        <taxon>Raphignathae</taxon>
        <taxon>Tetranychoidea</taxon>
        <taxon>Tetranychidae</taxon>
        <taxon>Tetranychus</taxon>
    </lineage>
</organism>
<dbReference type="Proteomes" id="UP000015104">
    <property type="component" value="Unassembled WGS sequence"/>
</dbReference>
<dbReference type="OMA" id="QICRDGE"/>
<feature type="chain" id="PRO_5004591174" description="DUF19 domain-containing protein" evidence="1">
    <location>
        <begin position="17"/>
        <end position="231"/>
    </location>
</feature>
<dbReference type="EMBL" id="CAEY01001369">
    <property type="status" value="NOT_ANNOTATED_CDS"/>
    <property type="molecule type" value="Genomic_DNA"/>
</dbReference>
<evidence type="ECO:0000313" key="2">
    <source>
        <dbReference type="EnsemblMetazoa" id="tetur04g06260.1"/>
    </source>
</evidence>
<dbReference type="AlphaFoldDB" id="T1K2T7"/>
<dbReference type="OrthoDB" id="10051804at2759"/>
<dbReference type="HOGENOM" id="CLU_095463_0_0_1"/>
<name>T1K2T7_TETUR</name>
<dbReference type="PANTHER" id="PTHR33964:SF1">
    <property type="entry name" value="RE45066P"/>
    <property type="match status" value="1"/>
</dbReference>
<keyword evidence="3" id="KW-1185">Reference proteome</keyword>
<gene>
    <name evidence="2" type="primary">107359669</name>
</gene>
<accession>T1K2T7</accession>
<evidence type="ECO:0008006" key="4">
    <source>
        <dbReference type="Google" id="ProtNLM"/>
    </source>
</evidence>
<evidence type="ECO:0000256" key="1">
    <source>
        <dbReference type="SAM" id="SignalP"/>
    </source>
</evidence>
<protein>
    <recommendedName>
        <fullName evidence="4">DUF19 domain-containing protein</fullName>
    </recommendedName>
</protein>
<feature type="signal peptide" evidence="1">
    <location>
        <begin position="1"/>
        <end position="16"/>
    </location>
</feature>
<evidence type="ECO:0000313" key="3">
    <source>
        <dbReference type="Proteomes" id="UP000015104"/>
    </source>
</evidence>
<keyword evidence="1" id="KW-0732">Signal</keyword>
<reference evidence="2" key="2">
    <citation type="submission" date="2015-06" db="UniProtKB">
        <authorList>
            <consortium name="EnsemblMetazoa"/>
        </authorList>
    </citation>
    <scope>IDENTIFICATION</scope>
</reference>
<dbReference type="PANTHER" id="PTHR33964">
    <property type="entry name" value="RE45066P-RELATED"/>
    <property type="match status" value="1"/>
</dbReference>
<reference evidence="3" key="1">
    <citation type="submission" date="2011-08" db="EMBL/GenBank/DDBJ databases">
        <authorList>
            <person name="Rombauts S."/>
        </authorList>
    </citation>
    <scope>NUCLEOTIDE SEQUENCE</scope>
    <source>
        <strain evidence="3">London</strain>
    </source>
</reference>
<dbReference type="eggNOG" id="ENOG502S5Q6">
    <property type="taxonomic scope" value="Eukaryota"/>
</dbReference>
<dbReference type="EnsemblMetazoa" id="tetur04g06260.1">
    <property type="protein sequence ID" value="tetur04g06260.1"/>
    <property type="gene ID" value="tetur04g06260"/>
</dbReference>